<dbReference type="GO" id="GO:0016746">
    <property type="term" value="F:acyltransferase activity"/>
    <property type="evidence" value="ECO:0007669"/>
    <property type="project" value="UniProtKB-KW"/>
</dbReference>
<dbReference type="SUPFAM" id="SSF55729">
    <property type="entry name" value="Acyl-CoA N-acyltransferases (Nat)"/>
    <property type="match status" value="1"/>
</dbReference>
<dbReference type="Proteomes" id="UP001364224">
    <property type="component" value="Unassembled WGS sequence"/>
</dbReference>
<dbReference type="PANTHER" id="PTHR43877">
    <property type="entry name" value="AMINOALKYLPHOSPHONATE N-ACETYLTRANSFERASE-RELATED-RELATED"/>
    <property type="match status" value="1"/>
</dbReference>
<dbReference type="PANTHER" id="PTHR43877:SF2">
    <property type="entry name" value="AMINOALKYLPHOSPHONATE N-ACETYLTRANSFERASE-RELATED"/>
    <property type="match status" value="1"/>
</dbReference>
<feature type="domain" description="N-acetyltransferase" evidence="3">
    <location>
        <begin position="5"/>
        <end position="150"/>
    </location>
</feature>
<evidence type="ECO:0000313" key="5">
    <source>
        <dbReference type="Proteomes" id="UP001364224"/>
    </source>
</evidence>
<keyword evidence="5" id="KW-1185">Reference proteome</keyword>
<comment type="caution">
    <text evidence="4">The sequence shown here is derived from an EMBL/GenBank/DDBJ whole genome shotgun (WGS) entry which is preliminary data.</text>
</comment>
<dbReference type="Gene3D" id="3.40.630.30">
    <property type="match status" value="1"/>
</dbReference>
<organism evidence="4 5">
    <name type="scientific">Bradyrhizobium algeriense</name>
    <dbReference type="NCBI Taxonomy" id="634784"/>
    <lineage>
        <taxon>Bacteria</taxon>
        <taxon>Pseudomonadati</taxon>
        <taxon>Pseudomonadota</taxon>
        <taxon>Alphaproteobacteria</taxon>
        <taxon>Hyphomicrobiales</taxon>
        <taxon>Nitrobacteraceae</taxon>
        <taxon>Bradyrhizobium</taxon>
    </lineage>
</organism>
<evidence type="ECO:0000313" key="4">
    <source>
        <dbReference type="EMBL" id="MEH2556203.1"/>
    </source>
</evidence>
<proteinExistence type="predicted"/>
<reference evidence="4 5" key="1">
    <citation type="submission" date="2024-02" db="EMBL/GenBank/DDBJ databases">
        <title>Adaptive strategies in a cosmopolitan and abundant soil bacterium.</title>
        <authorList>
            <person name="Carini P."/>
        </authorList>
    </citation>
    <scope>NUCLEOTIDE SEQUENCE [LARGE SCALE GENOMIC DNA]</scope>
    <source>
        <strain evidence="4 5">AZCC 1608</strain>
    </source>
</reference>
<dbReference type="CDD" id="cd04301">
    <property type="entry name" value="NAT_SF"/>
    <property type="match status" value="1"/>
</dbReference>
<dbReference type="EC" id="2.3.1.-" evidence="4"/>
<dbReference type="PROSITE" id="PS51186">
    <property type="entry name" value="GNAT"/>
    <property type="match status" value="1"/>
</dbReference>
<dbReference type="InterPro" id="IPR000182">
    <property type="entry name" value="GNAT_dom"/>
</dbReference>
<name>A0ABU8BCC3_9BRAD</name>
<evidence type="ECO:0000256" key="1">
    <source>
        <dbReference type="ARBA" id="ARBA00022679"/>
    </source>
</evidence>
<sequence>MTMDAIYRRAMRKDVSRLHDVRRRSILELALPTMPVAEAQAWAAQLTLSGMERKLRELEVWVAELDGVVIGWGAIRGDMLEGLYAAPEFAGKGVGAGLLAMLEGLMRERQFPSVRLEASSNARGFYLRRGYRATGPQTAKGAWPMVKEHLA</sequence>
<gene>
    <name evidence="4" type="ORF">V1286_003732</name>
</gene>
<keyword evidence="1 4" id="KW-0808">Transferase</keyword>
<dbReference type="Pfam" id="PF13673">
    <property type="entry name" value="Acetyltransf_10"/>
    <property type="match status" value="1"/>
</dbReference>
<dbReference type="InterPro" id="IPR016181">
    <property type="entry name" value="Acyl_CoA_acyltransferase"/>
</dbReference>
<evidence type="ECO:0000256" key="2">
    <source>
        <dbReference type="ARBA" id="ARBA00023315"/>
    </source>
</evidence>
<evidence type="ECO:0000259" key="3">
    <source>
        <dbReference type="PROSITE" id="PS51186"/>
    </source>
</evidence>
<accession>A0ABU8BCC3</accession>
<keyword evidence="2 4" id="KW-0012">Acyltransferase</keyword>
<dbReference type="InterPro" id="IPR050832">
    <property type="entry name" value="Bact_Acetyltransf"/>
</dbReference>
<protein>
    <submittedName>
        <fullName evidence="4">Acetyltransferase</fullName>
        <ecNumber evidence="4">2.3.1.-</ecNumber>
    </submittedName>
</protein>
<dbReference type="EMBL" id="JAZHRV010000001">
    <property type="protein sequence ID" value="MEH2556203.1"/>
    <property type="molecule type" value="Genomic_DNA"/>
</dbReference>